<dbReference type="NCBIfam" id="TIGR03725">
    <property type="entry name" value="T6A_YeaZ"/>
    <property type="match status" value="1"/>
</dbReference>
<name>A0A853INK1_9BURK</name>
<protein>
    <submittedName>
        <fullName evidence="2">tRNA (Adenosine(37)-N6)-threonylcarbamoyltransferase complex dimerization subunit type 1 TsaB</fullName>
    </submittedName>
</protein>
<organism evidence="2 3">
    <name type="scientific">Ottowia beijingensis</name>
    <dbReference type="NCBI Taxonomy" id="1207057"/>
    <lineage>
        <taxon>Bacteria</taxon>
        <taxon>Pseudomonadati</taxon>
        <taxon>Pseudomonadota</taxon>
        <taxon>Betaproteobacteria</taxon>
        <taxon>Burkholderiales</taxon>
        <taxon>Comamonadaceae</taxon>
        <taxon>Ottowia</taxon>
    </lineage>
</organism>
<dbReference type="Gene3D" id="3.30.420.40">
    <property type="match status" value="2"/>
</dbReference>
<dbReference type="InterPro" id="IPR043129">
    <property type="entry name" value="ATPase_NBD"/>
</dbReference>
<dbReference type="SUPFAM" id="SSF53067">
    <property type="entry name" value="Actin-like ATPase domain"/>
    <property type="match status" value="2"/>
</dbReference>
<dbReference type="InterPro" id="IPR000905">
    <property type="entry name" value="Gcp-like_dom"/>
</dbReference>
<dbReference type="Pfam" id="PF00814">
    <property type="entry name" value="TsaD"/>
    <property type="match status" value="1"/>
</dbReference>
<comment type="caution">
    <text evidence="2">The sequence shown here is derived from an EMBL/GenBank/DDBJ whole genome shotgun (WGS) entry which is preliminary data.</text>
</comment>
<reference evidence="2 3" key="1">
    <citation type="submission" date="2020-07" db="EMBL/GenBank/DDBJ databases">
        <authorList>
            <person name="Maaloum M."/>
        </authorList>
    </citation>
    <scope>NUCLEOTIDE SEQUENCE [LARGE SCALE GENOMIC DNA]</scope>
    <source>
        <strain evidence="2 3">GCS-AN-3</strain>
    </source>
</reference>
<dbReference type="GO" id="GO:0005829">
    <property type="term" value="C:cytosol"/>
    <property type="evidence" value="ECO:0007669"/>
    <property type="project" value="TreeGrafter"/>
</dbReference>
<evidence type="ECO:0000313" key="3">
    <source>
        <dbReference type="Proteomes" id="UP000589716"/>
    </source>
</evidence>
<dbReference type="PANTHER" id="PTHR11735:SF11">
    <property type="entry name" value="TRNA THREONYLCARBAMOYLADENOSINE BIOSYNTHESIS PROTEIN TSAB"/>
    <property type="match status" value="1"/>
</dbReference>
<keyword evidence="2" id="KW-0808">Transferase</keyword>
<sequence length="242" mass="24521">MNTAALNLLAFDTSTEHLSVAVQRSRDGQRFARSGPGGAQSSTTLIPTVQALLAQAGLALGDLQAIVFGRGPGSFTGLRTACSVAQGLAWGAGVPVLPVDTLLAVAEAARQSLSTAPDSLRVLALLDARMGEVYAAEYAWSPADGWQVLAEAAVLSPDAVAVPPAGTLLAGNAAAVYAERLPAAVLALPRADVLPTADALLSLAPALLAAGRAVPAEQALPLYIRDKVAQTTAERAAAGLTR</sequence>
<evidence type="ECO:0000259" key="1">
    <source>
        <dbReference type="Pfam" id="PF00814"/>
    </source>
</evidence>
<dbReference type="PANTHER" id="PTHR11735">
    <property type="entry name" value="TRNA N6-ADENOSINE THREONYLCARBAMOYLTRANSFERASE"/>
    <property type="match status" value="1"/>
</dbReference>
<dbReference type="Proteomes" id="UP000589716">
    <property type="component" value="Unassembled WGS sequence"/>
</dbReference>
<dbReference type="InterPro" id="IPR022496">
    <property type="entry name" value="T6A_TsaB"/>
</dbReference>
<evidence type="ECO:0000313" key="2">
    <source>
        <dbReference type="EMBL" id="NZA02026.1"/>
    </source>
</evidence>
<dbReference type="EMBL" id="JACCKX010000001">
    <property type="protein sequence ID" value="NZA02026.1"/>
    <property type="molecule type" value="Genomic_DNA"/>
</dbReference>
<feature type="domain" description="Gcp-like" evidence="1">
    <location>
        <begin position="41"/>
        <end position="145"/>
    </location>
</feature>
<dbReference type="RefSeq" id="WP_180550403.1">
    <property type="nucleotide sequence ID" value="NZ_JACCKX010000001.1"/>
</dbReference>
<accession>A0A853INK1</accession>
<keyword evidence="3" id="KW-1185">Reference proteome</keyword>
<proteinExistence type="predicted"/>
<dbReference type="GO" id="GO:0002949">
    <property type="term" value="P:tRNA threonylcarbamoyladenosine modification"/>
    <property type="evidence" value="ECO:0007669"/>
    <property type="project" value="InterPro"/>
</dbReference>
<dbReference type="GO" id="GO:0016740">
    <property type="term" value="F:transferase activity"/>
    <property type="evidence" value="ECO:0007669"/>
    <property type="project" value="UniProtKB-KW"/>
</dbReference>
<gene>
    <name evidence="2" type="primary">tsaB</name>
    <name evidence="2" type="ORF">H0I39_10190</name>
</gene>
<dbReference type="AlphaFoldDB" id="A0A853INK1"/>